<keyword evidence="3" id="KW-1185">Reference proteome</keyword>
<name>A0A0C3RQG8_PHLG1</name>
<dbReference type="HOGENOM" id="CLU_2210937_0_0_1"/>
<organism evidence="2 3">
    <name type="scientific">Phlebiopsis gigantea (strain 11061_1 CR5-6)</name>
    <name type="common">White-rot fungus</name>
    <name type="synonym">Peniophora gigantea</name>
    <dbReference type="NCBI Taxonomy" id="745531"/>
    <lineage>
        <taxon>Eukaryota</taxon>
        <taxon>Fungi</taxon>
        <taxon>Dikarya</taxon>
        <taxon>Basidiomycota</taxon>
        <taxon>Agaricomycotina</taxon>
        <taxon>Agaricomycetes</taxon>
        <taxon>Polyporales</taxon>
        <taxon>Phanerochaetaceae</taxon>
        <taxon>Phlebiopsis</taxon>
    </lineage>
</organism>
<evidence type="ECO:0000313" key="2">
    <source>
        <dbReference type="EMBL" id="KIP02066.1"/>
    </source>
</evidence>
<sequence length="107" mass="11905">MAGANRTHACTSRAPSSSRVTLPRAGPSAPDDPRRERLDARPLASTPGRLGRRQVLASTSSSRVHQTPPVRPSFRRSSAISVQSLICRASRKKKHEKVGNRARWWRR</sequence>
<reference evidence="2 3" key="1">
    <citation type="journal article" date="2014" name="PLoS Genet.">
        <title>Analysis of the Phlebiopsis gigantea genome, transcriptome and secretome provides insight into its pioneer colonization strategies of wood.</title>
        <authorList>
            <person name="Hori C."/>
            <person name="Ishida T."/>
            <person name="Igarashi K."/>
            <person name="Samejima M."/>
            <person name="Suzuki H."/>
            <person name="Master E."/>
            <person name="Ferreira P."/>
            <person name="Ruiz-Duenas F.J."/>
            <person name="Held B."/>
            <person name="Canessa P."/>
            <person name="Larrondo L.F."/>
            <person name="Schmoll M."/>
            <person name="Druzhinina I.S."/>
            <person name="Kubicek C.P."/>
            <person name="Gaskell J.A."/>
            <person name="Kersten P."/>
            <person name="St John F."/>
            <person name="Glasner J."/>
            <person name="Sabat G."/>
            <person name="Splinter BonDurant S."/>
            <person name="Syed K."/>
            <person name="Yadav J."/>
            <person name="Mgbeahuruike A.C."/>
            <person name="Kovalchuk A."/>
            <person name="Asiegbu F.O."/>
            <person name="Lackner G."/>
            <person name="Hoffmeister D."/>
            <person name="Rencoret J."/>
            <person name="Gutierrez A."/>
            <person name="Sun H."/>
            <person name="Lindquist E."/>
            <person name="Barry K."/>
            <person name="Riley R."/>
            <person name="Grigoriev I.V."/>
            <person name="Henrissat B."/>
            <person name="Kues U."/>
            <person name="Berka R.M."/>
            <person name="Martinez A.T."/>
            <person name="Covert S.F."/>
            <person name="Blanchette R.A."/>
            <person name="Cullen D."/>
        </authorList>
    </citation>
    <scope>NUCLEOTIDE SEQUENCE [LARGE SCALE GENOMIC DNA]</scope>
    <source>
        <strain evidence="2 3">11061_1 CR5-6</strain>
    </source>
</reference>
<feature type="region of interest" description="Disordered" evidence="1">
    <location>
        <begin position="1"/>
        <end position="78"/>
    </location>
</feature>
<proteinExistence type="predicted"/>
<evidence type="ECO:0000256" key="1">
    <source>
        <dbReference type="SAM" id="MobiDB-lite"/>
    </source>
</evidence>
<feature type="compositionally biased region" description="Polar residues" evidence="1">
    <location>
        <begin position="8"/>
        <end position="20"/>
    </location>
</feature>
<dbReference type="EMBL" id="KN840707">
    <property type="protein sequence ID" value="KIP02066.1"/>
    <property type="molecule type" value="Genomic_DNA"/>
</dbReference>
<feature type="compositionally biased region" description="Polar residues" evidence="1">
    <location>
        <begin position="56"/>
        <end position="65"/>
    </location>
</feature>
<protein>
    <submittedName>
        <fullName evidence="2">Uncharacterized protein</fullName>
    </submittedName>
</protein>
<accession>A0A0C3RQG8</accession>
<dbReference type="AlphaFoldDB" id="A0A0C3RQG8"/>
<feature type="compositionally biased region" description="Basic and acidic residues" evidence="1">
    <location>
        <begin position="31"/>
        <end position="40"/>
    </location>
</feature>
<gene>
    <name evidence="2" type="ORF">PHLGIDRAFT_313620</name>
</gene>
<evidence type="ECO:0000313" key="3">
    <source>
        <dbReference type="Proteomes" id="UP000053257"/>
    </source>
</evidence>
<dbReference type="Proteomes" id="UP000053257">
    <property type="component" value="Unassembled WGS sequence"/>
</dbReference>